<evidence type="ECO:0000313" key="8">
    <source>
        <dbReference type="EMBL" id="POM78937.1"/>
    </source>
</evidence>
<evidence type="ECO:0000259" key="7">
    <source>
        <dbReference type="Pfam" id="PF17917"/>
    </source>
</evidence>
<evidence type="ECO:0000256" key="1">
    <source>
        <dbReference type="ARBA" id="ARBA00022679"/>
    </source>
</evidence>
<dbReference type="GO" id="GO:0004519">
    <property type="term" value="F:endonuclease activity"/>
    <property type="evidence" value="ECO:0007669"/>
    <property type="project" value="UniProtKB-KW"/>
</dbReference>
<organism evidence="8 9">
    <name type="scientific">Phytophthora palmivora</name>
    <dbReference type="NCBI Taxonomy" id="4796"/>
    <lineage>
        <taxon>Eukaryota</taxon>
        <taxon>Sar</taxon>
        <taxon>Stramenopiles</taxon>
        <taxon>Oomycota</taxon>
        <taxon>Peronosporomycetes</taxon>
        <taxon>Peronosporales</taxon>
        <taxon>Peronosporaceae</taxon>
        <taxon>Phytophthora</taxon>
    </lineage>
</organism>
<keyword evidence="5" id="KW-0378">Hydrolase</keyword>
<dbReference type="AlphaFoldDB" id="A0A2P4YMA0"/>
<evidence type="ECO:0000256" key="4">
    <source>
        <dbReference type="ARBA" id="ARBA00022759"/>
    </source>
</evidence>
<evidence type="ECO:0000256" key="3">
    <source>
        <dbReference type="ARBA" id="ARBA00022722"/>
    </source>
</evidence>
<dbReference type="InterPro" id="IPR041373">
    <property type="entry name" value="RT_RNaseH"/>
</dbReference>
<keyword evidence="9" id="KW-1185">Reference proteome</keyword>
<dbReference type="InterPro" id="IPR043502">
    <property type="entry name" value="DNA/RNA_pol_sf"/>
</dbReference>
<sequence>MSIGNGVLKKNSLDLSNASTVGLGACFMPDHGQSLQPVVYASKVNSVAESKYVITNLECLAVV</sequence>
<dbReference type="Pfam" id="PF17917">
    <property type="entry name" value="RT_RNaseH"/>
    <property type="match status" value="1"/>
</dbReference>
<protein>
    <recommendedName>
        <fullName evidence="7">Reverse transcriptase RNase H-like domain-containing protein</fullName>
    </recommendedName>
</protein>
<evidence type="ECO:0000313" key="9">
    <source>
        <dbReference type="Proteomes" id="UP000237271"/>
    </source>
</evidence>
<evidence type="ECO:0000256" key="5">
    <source>
        <dbReference type="ARBA" id="ARBA00022801"/>
    </source>
</evidence>
<dbReference type="GO" id="GO:0016787">
    <property type="term" value="F:hydrolase activity"/>
    <property type="evidence" value="ECO:0007669"/>
    <property type="project" value="UniProtKB-KW"/>
</dbReference>
<proteinExistence type="predicted"/>
<dbReference type="GO" id="GO:0003964">
    <property type="term" value="F:RNA-directed DNA polymerase activity"/>
    <property type="evidence" value="ECO:0007669"/>
    <property type="project" value="UniProtKB-KW"/>
</dbReference>
<dbReference type="Proteomes" id="UP000237271">
    <property type="component" value="Unassembled WGS sequence"/>
</dbReference>
<keyword evidence="6" id="KW-0695">RNA-directed DNA polymerase</keyword>
<keyword evidence="1" id="KW-0808">Transferase</keyword>
<dbReference type="EMBL" id="NCKW01001868">
    <property type="protein sequence ID" value="POM78937.1"/>
    <property type="molecule type" value="Genomic_DNA"/>
</dbReference>
<keyword evidence="3" id="KW-0540">Nuclease</keyword>
<keyword evidence="4" id="KW-0255">Endonuclease</keyword>
<dbReference type="SUPFAM" id="SSF56672">
    <property type="entry name" value="DNA/RNA polymerases"/>
    <property type="match status" value="1"/>
</dbReference>
<keyword evidence="2" id="KW-0548">Nucleotidyltransferase</keyword>
<dbReference type="OrthoDB" id="427924at2759"/>
<accession>A0A2P4YMA0</accession>
<name>A0A2P4YMA0_9STRA</name>
<comment type="caution">
    <text evidence="8">The sequence shown here is derived from an EMBL/GenBank/DDBJ whole genome shotgun (WGS) entry which is preliminary data.</text>
</comment>
<evidence type="ECO:0000256" key="2">
    <source>
        <dbReference type="ARBA" id="ARBA00022695"/>
    </source>
</evidence>
<gene>
    <name evidence="8" type="ORF">PHPALM_3466</name>
</gene>
<reference evidence="8 9" key="1">
    <citation type="journal article" date="2017" name="Genome Biol. Evol.">
        <title>Phytophthora megakarya and P. palmivora, closely related causal agents of cacao black pod rot, underwent increases in genome sizes and gene numbers by different mechanisms.</title>
        <authorList>
            <person name="Ali S.S."/>
            <person name="Shao J."/>
            <person name="Lary D.J."/>
            <person name="Kronmiller B."/>
            <person name="Shen D."/>
            <person name="Strem M.D."/>
            <person name="Amoako-Attah I."/>
            <person name="Akrofi A.Y."/>
            <person name="Begoude B.A."/>
            <person name="Ten Hoopen G.M."/>
            <person name="Coulibaly K."/>
            <person name="Kebe B.I."/>
            <person name="Melnick R.L."/>
            <person name="Guiltinan M.J."/>
            <person name="Tyler B.M."/>
            <person name="Meinhardt L.W."/>
            <person name="Bailey B.A."/>
        </authorList>
    </citation>
    <scope>NUCLEOTIDE SEQUENCE [LARGE SCALE GENOMIC DNA]</scope>
    <source>
        <strain evidence="9">sbr112.9</strain>
    </source>
</reference>
<evidence type="ECO:0000256" key="6">
    <source>
        <dbReference type="ARBA" id="ARBA00022918"/>
    </source>
</evidence>
<feature type="domain" description="Reverse transcriptase RNase H-like" evidence="7">
    <location>
        <begin position="17"/>
        <end position="63"/>
    </location>
</feature>